<dbReference type="EMBL" id="DQID01000249">
    <property type="protein sequence ID" value="HCT15024.1"/>
    <property type="molecule type" value="Genomic_DNA"/>
</dbReference>
<dbReference type="SMART" id="SM00382">
    <property type="entry name" value="AAA"/>
    <property type="match status" value="1"/>
</dbReference>
<dbReference type="GO" id="GO:0005524">
    <property type="term" value="F:ATP binding"/>
    <property type="evidence" value="ECO:0007669"/>
    <property type="project" value="UniProtKB-KW"/>
</dbReference>
<keyword evidence="2" id="KW-0813">Transport</keyword>
<keyword evidence="3" id="KW-0547">Nucleotide-binding</keyword>
<proteinExistence type="inferred from homology"/>
<dbReference type="Pfam" id="PF00005">
    <property type="entry name" value="ABC_tran"/>
    <property type="match status" value="1"/>
</dbReference>
<evidence type="ECO:0000313" key="6">
    <source>
        <dbReference type="EMBL" id="HCT15024.1"/>
    </source>
</evidence>
<accession>A0A3D4T0G2</accession>
<sequence>MTTPAIDVRGLGVHYGSVRALDDVTLHLDHGRIHGLIGTNGSGKSTLFNSLMGEVRPTTGTVTVADAAEHRVAYVPQSESVDWTFPLSVREVVMTGRYGHMGFLRHPRAADRAAVSDALARTDLTDLAGRQIGQLSGGQKKRTFVARGLAQQARTVLLDEPFAGVDTTSQAMITALLHEMADAGACILISTHDLASVESLCDTVTMLHGTVVAHGAPAEVMTTDNLMTTFGMVA</sequence>
<dbReference type="CDD" id="cd03235">
    <property type="entry name" value="ABC_Metallic_Cations"/>
    <property type="match status" value="1"/>
</dbReference>
<dbReference type="InterPro" id="IPR003593">
    <property type="entry name" value="AAA+_ATPase"/>
</dbReference>
<dbReference type="PANTHER" id="PTHR42734:SF5">
    <property type="entry name" value="IRON TRANSPORT SYSTEM ATP-BINDING PROTEIN HI_0361-RELATED"/>
    <property type="match status" value="1"/>
</dbReference>
<gene>
    <name evidence="6" type="ORF">DIW82_09655</name>
</gene>
<dbReference type="InterPro" id="IPR050153">
    <property type="entry name" value="Metal_Ion_Import_ABC"/>
</dbReference>
<feature type="domain" description="ABC transporter" evidence="5">
    <location>
        <begin position="6"/>
        <end position="233"/>
    </location>
</feature>
<dbReference type="InterPro" id="IPR027417">
    <property type="entry name" value="P-loop_NTPase"/>
</dbReference>
<comment type="caution">
    <text evidence="6">The sequence shown here is derived from an EMBL/GenBank/DDBJ whole genome shotgun (WGS) entry which is preliminary data.</text>
</comment>
<comment type="similarity">
    <text evidence="1">Belongs to the ABC transporter superfamily.</text>
</comment>
<dbReference type="Gene3D" id="3.40.50.300">
    <property type="entry name" value="P-loop containing nucleotide triphosphate hydrolases"/>
    <property type="match status" value="1"/>
</dbReference>
<dbReference type="RefSeq" id="WP_010119460.1">
    <property type="nucleotide sequence ID" value="NZ_DAITTW010000085.1"/>
</dbReference>
<dbReference type="PANTHER" id="PTHR42734">
    <property type="entry name" value="METAL TRANSPORT SYSTEM ATP-BINDING PROTEIN TM_0124-RELATED"/>
    <property type="match status" value="1"/>
</dbReference>
<dbReference type="STRING" id="863239.GCA_000213935_02151"/>
<dbReference type="AlphaFoldDB" id="A0A3D4T0G2"/>
<keyword evidence="4 6" id="KW-0067">ATP-binding</keyword>
<evidence type="ECO:0000256" key="3">
    <source>
        <dbReference type="ARBA" id="ARBA00022741"/>
    </source>
</evidence>
<reference evidence="6 7" key="1">
    <citation type="journal article" date="2018" name="Nat. Biotechnol.">
        <title>A standardized bacterial taxonomy based on genome phylogeny substantially revises the tree of life.</title>
        <authorList>
            <person name="Parks D.H."/>
            <person name="Chuvochina M."/>
            <person name="Waite D.W."/>
            <person name="Rinke C."/>
            <person name="Skarshewski A."/>
            <person name="Chaumeil P.A."/>
            <person name="Hugenholtz P."/>
        </authorList>
    </citation>
    <scope>NUCLEOTIDE SEQUENCE [LARGE SCALE GENOMIC DNA]</scope>
    <source>
        <strain evidence="6">UBA11247</strain>
    </source>
</reference>
<evidence type="ECO:0000256" key="1">
    <source>
        <dbReference type="ARBA" id="ARBA00005417"/>
    </source>
</evidence>
<dbReference type="InterPro" id="IPR003439">
    <property type="entry name" value="ABC_transporter-like_ATP-bd"/>
</dbReference>
<evidence type="ECO:0000259" key="5">
    <source>
        <dbReference type="PROSITE" id="PS50893"/>
    </source>
</evidence>
<dbReference type="SUPFAM" id="SSF52540">
    <property type="entry name" value="P-loop containing nucleoside triphosphate hydrolases"/>
    <property type="match status" value="1"/>
</dbReference>
<evidence type="ECO:0000313" key="7">
    <source>
        <dbReference type="Proteomes" id="UP000261739"/>
    </source>
</evidence>
<dbReference type="Proteomes" id="UP000261739">
    <property type="component" value="Unassembled WGS sequence"/>
</dbReference>
<evidence type="ECO:0000256" key="2">
    <source>
        <dbReference type="ARBA" id="ARBA00022448"/>
    </source>
</evidence>
<evidence type="ECO:0000256" key="4">
    <source>
        <dbReference type="ARBA" id="ARBA00022840"/>
    </source>
</evidence>
<name>A0A3D4T0G2_9CORY</name>
<protein>
    <submittedName>
        <fullName evidence="6">Metal ABC transporter ATP-binding protein</fullName>
    </submittedName>
</protein>
<organism evidence="6 7">
    <name type="scientific">Corynebacterium nuruki</name>
    <dbReference type="NCBI Taxonomy" id="1032851"/>
    <lineage>
        <taxon>Bacteria</taxon>
        <taxon>Bacillati</taxon>
        <taxon>Actinomycetota</taxon>
        <taxon>Actinomycetes</taxon>
        <taxon>Mycobacteriales</taxon>
        <taxon>Corynebacteriaceae</taxon>
        <taxon>Corynebacterium</taxon>
    </lineage>
</organism>
<dbReference type="GO" id="GO:0016887">
    <property type="term" value="F:ATP hydrolysis activity"/>
    <property type="evidence" value="ECO:0007669"/>
    <property type="project" value="InterPro"/>
</dbReference>
<dbReference type="PROSITE" id="PS50893">
    <property type="entry name" value="ABC_TRANSPORTER_2"/>
    <property type="match status" value="1"/>
</dbReference>